<evidence type="ECO:0000313" key="7">
    <source>
        <dbReference type="Proteomes" id="UP000013940"/>
    </source>
</evidence>
<dbReference type="KEGG" id="pprc:PFLCHA0_c08130"/>
<keyword evidence="2" id="KW-0805">Transcription regulation</keyword>
<dbReference type="SUPFAM" id="SSF46785">
    <property type="entry name" value="Winged helix' DNA-binding domain"/>
    <property type="match status" value="1"/>
</dbReference>
<dbReference type="Gene3D" id="3.40.190.290">
    <property type="match status" value="1"/>
</dbReference>
<dbReference type="RefSeq" id="WP_011059166.1">
    <property type="nucleotide sequence ID" value="NC_021237.1"/>
</dbReference>
<evidence type="ECO:0000256" key="2">
    <source>
        <dbReference type="ARBA" id="ARBA00023015"/>
    </source>
</evidence>
<dbReference type="PANTHER" id="PTHR30419:SF8">
    <property type="entry name" value="NITROGEN ASSIMILATION TRANSCRIPTIONAL ACTIVATOR-RELATED"/>
    <property type="match status" value="1"/>
</dbReference>
<dbReference type="InterPro" id="IPR036388">
    <property type="entry name" value="WH-like_DNA-bd_sf"/>
</dbReference>
<dbReference type="GO" id="GO:0005829">
    <property type="term" value="C:cytosol"/>
    <property type="evidence" value="ECO:0007669"/>
    <property type="project" value="TreeGrafter"/>
</dbReference>
<dbReference type="InterPro" id="IPR050950">
    <property type="entry name" value="HTH-type_LysR_regulators"/>
</dbReference>
<protein>
    <submittedName>
        <fullName evidence="6">Transcriptional regulator, LysR family</fullName>
    </submittedName>
</protein>
<gene>
    <name evidence="6" type="ORF">PFLCHA0_c08130</name>
</gene>
<dbReference type="GeneID" id="57473797"/>
<dbReference type="AlphaFoldDB" id="A0A2C9EG29"/>
<dbReference type="HOGENOM" id="CLU_039613_6_0_6"/>
<reference evidence="7" key="1">
    <citation type="journal article" date="2014" name="Genome Announc.">
        <title>Full-genome sequence of the plant growth-promoting bacterium Pseudomonas protegens CHA0.</title>
        <authorList>
            <person name="Jousset A."/>
            <person name="Schuldes J."/>
            <person name="Keel C."/>
            <person name="Maurhofer M."/>
            <person name="Daniel R."/>
            <person name="Scheu S."/>
            <person name="Thuermer A."/>
        </authorList>
    </citation>
    <scope>NUCLEOTIDE SEQUENCE [LARGE SCALE GENOMIC DNA]</scope>
    <source>
        <strain evidence="7">DSM 19095 / LMG 27888 / CFBP 6595 / CHA0</strain>
    </source>
</reference>
<sequence>MSIKISNLQFFVAVATSQSLTQAAQRLHRTPAAVSLSLKQLEEELGGALFEGERKNQLSPLGRFVLLEAQRELAHFDRTISTIKTYAKAETGLVRVAAVPSFAITLLPPLLKQFHEQHPQFHLDIRDMDSERVVQAVLSGDVDIGIGTVPASIPNIDQDFLFSDAFCVVCASDNPLNRLARPLRWSDLDGQNFINSGLGAEINAAEFRHIRDHSTLSVRNTTSLLALVAQGMGVTLLPELLSRSAAGDQLNFLRLEDQRIVRSVSVITAPRETLNHASYTFLKALKGSRFA</sequence>
<dbReference type="PANTHER" id="PTHR30419">
    <property type="entry name" value="HTH-TYPE TRANSCRIPTIONAL REGULATOR YBHD"/>
    <property type="match status" value="1"/>
</dbReference>
<dbReference type="Gene3D" id="1.10.10.10">
    <property type="entry name" value="Winged helix-like DNA-binding domain superfamily/Winged helix DNA-binding domain"/>
    <property type="match status" value="1"/>
</dbReference>
<dbReference type="InterPro" id="IPR005119">
    <property type="entry name" value="LysR_subst-bd"/>
</dbReference>
<dbReference type="Proteomes" id="UP000013940">
    <property type="component" value="Chromosome"/>
</dbReference>
<keyword evidence="4" id="KW-0804">Transcription</keyword>
<evidence type="ECO:0000256" key="1">
    <source>
        <dbReference type="ARBA" id="ARBA00009437"/>
    </source>
</evidence>
<dbReference type="PROSITE" id="PS50931">
    <property type="entry name" value="HTH_LYSR"/>
    <property type="match status" value="1"/>
</dbReference>
<proteinExistence type="inferred from homology"/>
<evidence type="ECO:0000256" key="3">
    <source>
        <dbReference type="ARBA" id="ARBA00023125"/>
    </source>
</evidence>
<dbReference type="Pfam" id="PF03466">
    <property type="entry name" value="LysR_substrate"/>
    <property type="match status" value="1"/>
</dbReference>
<evidence type="ECO:0000259" key="5">
    <source>
        <dbReference type="PROSITE" id="PS50931"/>
    </source>
</evidence>
<dbReference type="eggNOG" id="COG0583">
    <property type="taxonomic scope" value="Bacteria"/>
</dbReference>
<name>A0A2C9EG29_PSEPH</name>
<accession>A0A2C9EG29</accession>
<evidence type="ECO:0000313" key="6">
    <source>
        <dbReference type="EMBL" id="AGL82607.1"/>
    </source>
</evidence>
<feature type="domain" description="HTH lysR-type" evidence="5">
    <location>
        <begin position="3"/>
        <end position="61"/>
    </location>
</feature>
<dbReference type="Pfam" id="PF00126">
    <property type="entry name" value="HTH_1"/>
    <property type="match status" value="1"/>
</dbReference>
<dbReference type="SUPFAM" id="SSF53850">
    <property type="entry name" value="Periplasmic binding protein-like II"/>
    <property type="match status" value="1"/>
</dbReference>
<evidence type="ECO:0000256" key="4">
    <source>
        <dbReference type="ARBA" id="ARBA00023163"/>
    </source>
</evidence>
<organism evidence="6 7">
    <name type="scientific">Pseudomonas protegens (strain DSM 19095 / LMG 27888 / CFBP 6595 / CHA0)</name>
    <dbReference type="NCBI Taxonomy" id="1124983"/>
    <lineage>
        <taxon>Bacteria</taxon>
        <taxon>Pseudomonadati</taxon>
        <taxon>Pseudomonadota</taxon>
        <taxon>Gammaproteobacteria</taxon>
        <taxon>Pseudomonadales</taxon>
        <taxon>Pseudomonadaceae</taxon>
        <taxon>Pseudomonas</taxon>
    </lineage>
</organism>
<dbReference type="InterPro" id="IPR036390">
    <property type="entry name" value="WH_DNA-bd_sf"/>
</dbReference>
<keyword evidence="3" id="KW-0238">DNA-binding</keyword>
<dbReference type="EMBL" id="CP003190">
    <property type="protein sequence ID" value="AGL82607.1"/>
    <property type="molecule type" value="Genomic_DNA"/>
</dbReference>
<dbReference type="CDD" id="cd08440">
    <property type="entry name" value="PBP2_LTTR_like_4"/>
    <property type="match status" value="1"/>
</dbReference>
<comment type="similarity">
    <text evidence="1">Belongs to the LysR transcriptional regulatory family.</text>
</comment>
<dbReference type="GO" id="GO:0003700">
    <property type="term" value="F:DNA-binding transcription factor activity"/>
    <property type="evidence" value="ECO:0007669"/>
    <property type="project" value="InterPro"/>
</dbReference>
<dbReference type="InterPro" id="IPR000847">
    <property type="entry name" value="LysR_HTH_N"/>
</dbReference>
<dbReference type="GO" id="GO:0003677">
    <property type="term" value="F:DNA binding"/>
    <property type="evidence" value="ECO:0007669"/>
    <property type="project" value="UniProtKB-KW"/>
</dbReference>